<keyword evidence="2" id="KW-1185">Reference proteome</keyword>
<protein>
    <submittedName>
        <fullName evidence="1">Uncharacterized protein</fullName>
    </submittedName>
</protein>
<organism evidence="1 2">
    <name type="scientific">Lentinula raphanica</name>
    <dbReference type="NCBI Taxonomy" id="153919"/>
    <lineage>
        <taxon>Eukaryota</taxon>
        <taxon>Fungi</taxon>
        <taxon>Dikarya</taxon>
        <taxon>Basidiomycota</taxon>
        <taxon>Agaricomycotina</taxon>
        <taxon>Agaricomycetes</taxon>
        <taxon>Agaricomycetidae</taxon>
        <taxon>Agaricales</taxon>
        <taxon>Marasmiineae</taxon>
        <taxon>Omphalotaceae</taxon>
        <taxon>Lentinula</taxon>
    </lineage>
</organism>
<dbReference type="EMBL" id="MU806099">
    <property type="protein sequence ID" value="KAJ3840000.1"/>
    <property type="molecule type" value="Genomic_DNA"/>
</dbReference>
<gene>
    <name evidence="1" type="ORF">F5878DRAFT_659796</name>
</gene>
<evidence type="ECO:0000313" key="1">
    <source>
        <dbReference type="EMBL" id="KAJ3840000.1"/>
    </source>
</evidence>
<name>A0AA38UG73_9AGAR</name>
<evidence type="ECO:0000313" key="2">
    <source>
        <dbReference type="Proteomes" id="UP001163846"/>
    </source>
</evidence>
<dbReference type="AlphaFoldDB" id="A0AA38UG73"/>
<comment type="caution">
    <text evidence="1">The sequence shown here is derived from an EMBL/GenBank/DDBJ whole genome shotgun (WGS) entry which is preliminary data.</text>
</comment>
<proteinExistence type="predicted"/>
<accession>A0AA38UG73</accession>
<reference evidence="1" key="1">
    <citation type="submission" date="2022-08" db="EMBL/GenBank/DDBJ databases">
        <authorList>
            <consortium name="DOE Joint Genome Institute"/>
            <person name="Min B."/>
            <person name="Riley R."/>
            <person name="Sierra-Patev S."/>
            <person name="Naranjo-Ortiz M."/>
            <person name="Looney B."/>
            <person name="Konkel Z."/>
            <person name="Slot J.C."/>
            <person name="Sakamoto Y."/>
            <person name="Steenwyk J.L."/>
            <person name="Rokas A."/>
            <person name="Carro J."/>
            <person name="Camarero S."/>
            <person name="Ferreira P."/>
            <person name="Molpeceres G."/>
            <person name="Ruiz-Duenas F.J."/>
            <person name="Serrano A."/>
            <person name="Henrissat B."/>
            <person name="Drula E."/>
            <person name="Hughes K.W."/>
            <person name="Mata J.L."/>
            <person name="Ishikawa N.K."/>
            <person name="Vargas-Isla R."/>
            <person name="Ushijima S."/>
            <person name="Smith C.A."/>
            <person name="Ahrendt S."/>
            <person name="Andreopoulos W."/>
            <person name="He G."/>
            <person name="Labutti K."/>
            <person name="Lipzen A."/>
            <person name="Ng V."/>
            <person name="Sandor L."/>
            <person name="Barry K."/>
            <person name="Martinez A.T."/>
            <person name="Xiao Y."/>
            <person name="Gibbons J.G."/>
            <person name="Terashima K."/>
            <person name="Hibbett D.S."/>
            <person name="Grigoriev I.V."/>
        </authorList>
    </citation>
    <scope>NUCLEOTIDE SEQUENCE</scope>
    <source>
        <strain evidence="1">TFB9207</strain>
    </source>
</reference>
<sequence length="351" mass="40591">MAEEWQLVSVDNRASSGHLGKLKKFFWNPSRAVSFLKAVVVPSTYKLDTRTPGDQAKAQRAALESQSSALLLTLPIELLLIIAEDLGKDYLHLLCFSLTCTFLWEITGHARYHSLCSELKKESWSGSRIILIGDRAKGLPKSMLTHEDKQELGLPRQRKDIRFNVAGRAFYRVAQDSFRNFSHIPNDLILGDRRVRTNSKLRGELLNANRNEQCMRWISINRDNCVLKRQDGDFWMLRNLSQREYVLLPHSRVSKVSVTQVLYSLVGESEYSYCSYSDGDEGKWAGDRIDLTVLSIHQQEHGNDAKWMDITFYIIQQLEELAYETEFPEEVRALMYEEEEEEEEEDLEESD</sequence>
<dbReference type="Proteomes" id="UP001163846">
    <property type="component" value="Unassembled WGS sequence"/>
</dbReference>